<organism evidence="3">
    <name type="scientific">Tanacetum cinerariifolium</name>
    <name type="common">Dalmatian daisy</name>
    <name type="synonym">Chrysanthemum cinerariifolium</name>
    <dbReference type="NCBI Taxonomy" id="118510"/>
    <lineage>
        <taxon>Eukaryota</taxon>
        <taxon>Viridiplantae</taxon>
        <taxon>Streptophyta</taxon>
        <taxon>Embryophyta</taxon>
        <taxon>Tracheophyta</taxon>
        <taxon>Spermatophyta</taxon>
        <taxon>Magnoliopsida</taxon>
        <taxon>eudicotyledons</taxon>
        <taxon>Gunneridae</taxon>
        <taxon>Pentapetalae</taxon>
        <taxon>asterids</taxon>
        <taxon>campanulids</taxon>
        <taxon>Asterales</taxon>
        <taxon>Asteraceae</taxon>
        <taxon>Asteroideae</taxon>
        <taxon>Anthemideae</taxon>
        <taxon>Anthemidinae</taxon>
        <taxon>Tanacetum</taxon>
    </lineage>
</organism>
<evidence type="ECO:0000313" key="3">
    <source>
        <dbReference type="EMBL" id="GEU76591.1"/>
    </source>
</evidence>
<proteinExistence type="predicted"/>
<accession>A0A6L2MRH9</accession>
<feature type="coiled-coil region" evidence="1">
    <location>
        <begin position="53"/>
        <end position="80"/>
    </location>
</feature>
<evidence type="ECO:0000256" key="1">
    <source>
        <dbReference type="SAM" id="Coils"/>
    </source>
</evidence>
<dbReference type="EMBL" id="BKCJ010007310">
    <property type="protein sequence ID" value="GEU76591.1"/>
    <property type="molecule type" value="Genomic_DNA"/>
</dbReference>
<keyword evidence="1" id="KW-0175">Coiled coil</keyword>
<evidence type="ECO:0000256" key="2">
    <source>
        <dbReference type="SAM" id="MobiDB-lite"/>
    </source>
</evidence>
<comment type="caution">
    <text evidence="3">The sequence shown here is derived from an EMBL/GenBank/DDBJ whole genome shotgun (WGS) entry which is preliminary data.</text>
</comment>
<dbReference type="AlphaFoldDB" id="A0A6L2MRH9"/>
<feature type="region of interest" description="Disordered" evidence="2">
    <location>
        <begin position="190"/>
        <end position="212"/>
    </location>
</feature>
<sequence length="439" mass="50065">MSSLFADTHNLVTIHEKSDAAEGFEQIIDFLSGSYIHYALTVLDTCSALLRRVEHLEHDNAAQRLEIVKLKARVKKLEQTDKVKSSKFRRLRKVRASRQVESSDDMEDAFNQERMMNEDEGIELEDDSKVQEVVEVVTTAKLITEVVTAAASQVSAVSITIPAASATIPTAKLSIPVAAPTVVAGYTRRRKGVTTRDPEEELPLKTPTETPKVKDKGKEILVEAPKPMKKKDQIEIDAEYARKLHEEIDRDHDGFNKDVDWDAAMEHVNQKSSTMFDENIRFLFKSREEMEAEDQEIIKSINETPTQKAAKKRKLTTPLAQKVLVVDYQIVLIDNKPRYKIIRADDTHQLYMSFTTLLKNFNREDLETLWRIVKDRFSTSKPSNFLDGYLLLTLKTMFEEPNGQDAIWRNQKSVHGLALVKRWKLLTSCGVYVITLSTV</sequence>
<name>A0A6L2MRH9_TANCI</name>
<gene>
    <name evidence="3" type="ORF">Tci_048569</name>
</gene>
<protein>
    <submittedName>
        <fullName evidence="3">Uncharacterized protein</fullName>
    </submittedName>
</protein>
<reference evidence="3" key="1">
    <citation type="journal article" date="2019" name="Sci. Rep.">
        <title>Draft genome of Tanacetum cinerariifolium, the natural source of mosquito coil.</title>
        <authorList>
            <person name="Yamashiro T."/>
            <person name="Shiraishi A."/>
            <person name="Satake H."/>
            <person name="Nakayama K."/>
        </authorList>
    </citation>
    <scope>NUCLEOTIDE SEQUENCE</scope>
</reference>